<evidence type="ECO:0000256" key="1">
    <source>
        <dbReference type="ARBA" id="ARBA00001946"/>
    </source>
</evidence>
<comment type="similarity">
    <text evidence="2">Belongs to the isocitrate lyase/PEP mutase superfamily. Isocitrate lyase family.</text>
</comment>
<evidence type="ECO:0000256" key="5">
    <source>
        <dbReference type="ARBA" id="ARBA00023531"/>
    </source>
</evidence>
<dbReference type="Pfam" id="PF00463">
    <property type="entry name" value="ICL"/>
    <property type="match status" value="2"/>
</dbReference>
<evidence type="ECO:0000256" key="3">
    <source>
        <dbReference type="ARBA" id="ARBA00012909"/>
    </source>
</evidence>
<dbReference type="PANTHER" id="PTHR21631">
    <property type="entry name" value="ISOCITRATE LYASE/MALATE SYNTHASE"/>
    <property type="match status" value="1"/>
</dbReference>
<dbReference type="InterPro" id="IPR006254">
    <property type="entry name" value="Isocitrate_lyase"/>
</dbReference>
<dbReference type="Proteomes" id="UP000467252">
    <property type="component" value="Chromosome"/>
</dbReference>
<evidence type="ECO:0000256" key="6">
    <source>
        <dbReference type="ARBA" id="ARBA00031022"/>
    </source>
</evidence>
<evidence type="ECO:0000256" key="4">
    <source>
        <dbReference type="ARBA" id="ARBA00023239"/>
    </source>
</evidence>
<keyword evidence="4 8" id="KW-0456">Lyase</keyword>
<dbReference type="InterPro" id="IPR015813">
    <property type="entry name" value="Pyrv/PenolPyrv_kinase-like_dom"/>
</dbReference>
<dbReference type="GO" id="GO:0004451">
    <property type="term" value="F:isocitrate lyase activity"/>
    <property type="evidence" value="ECO:0007669"/>
    <property type="project" value="UniProtKB-EC"/>
</dbReference>
<keyword evidence="9" id="KW-1185">Reference proteome</keyword>
<dbReference type="PROSITE" id="PS00161">
    <property type="entry name" value="ISOCITRATE_LYASE"/>
    <property type="match status" value="1"/>
</dbReference>
<gene>
    <name evidence="8" type="primary">aceA_2</name>
    <name evidence="8" type="ORF">MPUL_46410</name>
</gene>
<proteinExistence type="inferred from homology"/>
<dbReference type="GO" id="GO:0019752">
    <property type="term" value="P:carboxylic acid metabolic process"/>
    <property type="evidence" value="ECO:0007669"/>
    <property type="project" value="InterPro"/>
</dbReference>
<accession>A0A7I7URN3</accession>
<dbReference type="EC" id="4.1.3.1" evidence="3"/>
<dbReference type="CDD" id="cd00377">
    <property type="entry name" value="ICL_PEPM"/>
    <property type="match status" value="1"/>
</dbReference>
<evidence type="ECO:0000313" key="9">
    <source>
        <dbReference type="Proteomes" id="UP000467252"/>
    </source>
</evidence>
<dbReference type="SUPFAM" id="SSF51621">
    <property type="entry name" value="Phosphoenolpyruvate/pyruvate domain"/>
    <property type="match status" value="1"/>
</dbReference>
<comment type="cofactor">
    <cofactor evidence="1">
        <name>Mg(2+)</name>
        <dbReference type="ChEBI" id="CHEBI:18420"/>
    </cofactor>
</comment>
<reference evidence="8 9" key="1">
    <citation type="journal article" date="2019" name="Emerg. Microbes Infect.">
        <title>Comprehensive subspecies identification of 175 nontuberculous mycobacteria species based on 7547 genomic profiles.</title>
        <authorList>
            <person name="Matsumoto Y."/>
            <person name="Kinjo T."/>
            <person name="Motooka D."/>
            <person name="Nabeya D."/>
            <person name="Jung N."/>
            <person name="Uechi K."/>
            <person name="Horii T."/>
            <person name="Iida T."/>
            <person name="Fujita J."/>
            <person name="Nakamura S."/>
        </authorList>
    </citation>
    <scope>NUCLEOTIDE SEQUENCE [LARGE SCALE GENOMIC DNA]</scope>
    <source>
        <strain evidence="8 9">JCM 6370</strain>
    </source>
</reference>
<organism evidence="8 9">
    <name type="scientific">Mycolicibacterium pulveris</name>
    <name type="common">Mycobacterium pulveris</name>
    <dbReference type="NCBI Taxonomy" id="36813"/>
    <lineage>
        <taxon>Bacteria</taxon>
        <taxon>Bacillati</taxon>
        <taxon>Actinomycetota</taxon>
        <taxon>Actinomycetes</taxon>
        <taxon>Mycobacteriales</taxon>
        <taxon>Mycobacteriaceae</taxon>
        <taxon>Mycolicibacterium</taxon>
    </lineage>
</organism>
<name>A0A7I7URN3_MYCPV</name>
<dbReference type="InterPro" id="IPR018523">
    <property type="entry name" value="Isocitrate_lyase_ph_CS"/>
</dbReference>
<dbReference type="InterPro" id="IPR040442">
    <property type="entry name" value="Pyrv_kinase-like_dom_sf"/>
</dbReference>
<comment type="catalytic activity">
    <reaction evidence="5">
        <text>D-threo-isocitrate = glyoxylate + succinate</text>
        <dbReference type="Rhea" id="RHEA:13245"/>
        <dbReference type="ChEBI" id="CHEBI:15562"/>
        <dbReference type="ChEBI" id="CHEBI:30031"/>
        <dbReference type="ChEBI" id="CHEBI:36655"/>
        <dbReference type="EC" id="4.1.3.1"/>
    </reaction>
</comment>
<dbReference type="PANTHER" id="PTHR21631:SF3">
    <property type="entry name" value="BIFUNCTIONAL GLYOXYLATE CYCLE PROTEIN"/>
    <property type="match status" value="1"/>
</dbReference>
<evidence type="ECO:0000256" key="2">
    <source>
        <dbReference type="ARBA" id="ARBA00005704"/>
    </source>
</evidence>
<dbReference type="FunFam" id="3.20.20.60:FF:000024">
    <property type="entry name" value="Isocitrate lyase"/>
    <property type="match status" value="1"/>
</dbReference>
<evidence type="ECO:0000313" key="8">
    <source>
        <dbReference type="EMBL" id="BBY83483.1"/>
    </source>
</evidence>
<dbReference type="Gene3D" id="3.20.20.60">
    <property type="entry name" value="Phosphoenolpyruvate-binding domains"/>
    <property type="match status" value="1"/>
</dbReference>
<sequence length="778" mass="86860">MAEPYAEFMAIMEADAAPQTPFERAVAATQKYFDSPRFEGIIRLYTARQVVEQRGTIPSDYIIAREAATAFYARLRELFAQKKSITTFGPYSPGQAVAMKRTGIEGIYLGGWATSAKGSTTEDPGPDLASYPLSQVPEEAAGLVRALLTADRNQQYLRLQMTEEQRAGTPPTDFRPFIIADADTGHGGDPHVRNLIRRFVEAGVPGYHIEDQRPGTKKCGHQGGKVLVPSDEQIKRLNTARFQLDVMGVPGIIVARTDAEAANLIDSRADERDQPFLLGVTNLRIPSYKACYLAMMRRFYELGVTELNGHLLYALPEGEYETANSWLAHHGIADAVAEAASTYQSDPQQSIDAVFDQVESQFVDAWQMDAGLMTYGEAVAELLDFRQSEGEQLDMSVDDWRAFAARAPLYNAREKAREIGAAVGWDCELAKTPEGYYQVRGGIPYAIAKSLAAAPFADILWMETKTADLADAREFAEAIHAEFPEKMLAYNLSPSFNWDTTGMTDDEMRAFPEELAKMGFVFNFITYGGHQVDGVAAEEFATALKQDGMLALARLQRKMRLVESPYRTPQTLVGGPRSDAALAASSGRTATTKAMGKGSTQHQHLVQTEVPKKLLEEWLALWGKHYQLEETLRVQLRPTRPGSDVLELGIYGEREDGQGEKVANAIVDPIKDRHGRSILTVRDQNTFAEKLRQKRLMDIIHLWLIHRFKAEVVYYVTPTEDNIYQTEKMKSHGIFSDVHQEVGEIIVAEVNQPRIKELLAPDREALQRLIRKEDQPRS</sequence>
<dbReference type="AlphaFoldDB" id="A0A7I7URN3"/>
<dbReference type="Gene3D" id="1.10.10.850">
    <property type="match status" value="1"/>
</dbReference>
<dbReference type="InterPro" id="IPR039556">
    <property type="entry name" value="ICL/PEPM"/>
</dbReference>
<dbReference type="EMBL" id="AP022599">
    <property type="protein sequence ID" value="BBY83483.1"/>
    <property type="molecule type" value="Genomic_DNA"/>
</dbReference>
<protein>
    <recommendedName>
        <fullName evidence="3">isocitrate lyase</fullName>
        <ecNumber evidence="3">4.1.3.1</ecNumber>
    </recommendedName>
    <alternativeName>
        <fullName evidence="6">Isocitrase</fullName>
    </alternativeName>
    <alternativeName>
        <fullName evidence="7">Isocitratase</fullName>
    </alternativeName>
</protein>
<evidence type="ECO:0000256" key="7">
    <source>
        <dbReference type="ARBA" id="ARBA00031921"/>
    </source>
</evidence>